<name>U4LMS4_PYROM</name>
<keyword evidence="2" id="KW-1185">Reference proteome</keyword>
<dbReference type="AlphaFoldDB" id="U4LMS4"/>
<reference evidence="1 2" key="1">
    <citation type="journal article" date="2013" name="PLoS Genet.">
        <title>The genome and development-dependent transcriptomes of Pyronema confluens: a window into fungal evolution.</title>
        <authorList>
            <person name="Traeger S."/>
            <person name="Altegoer F."/>
            <person name="Freitag M."/>
            <person name="Gabaldon T."/>
            <person name="Kempken F."/>
            <person name="Kumar A."/>
            <person name="Marcet-Houben M."/>
            <person name="Poggeler S."/>
            <person name="Stajich J.E."/>
            <person name="Nowrousian M."/>
        </authorList>
    </citation>
    <scope>NUCLEOTIDE SEQUENCE [LARGE SCALE GENOMIC DNA]</scope>
    <source>
        <strain evidence="2">CBS 100304</strain>
        <tissue evidence="1">Vegetative mycelium</tissue>
    </source>
</reference>
<dbReference type="Proteomes" id="UP000018144">
    <property type="component" value="Unassembled WGS sequence"/>
</dbReference>
<organism evidence="1 2">
    <name type="scientific">Pyronema omphalodes (strain CBS 100304)</name>
    <name type="common">Pyronema confluens</name>
    <dbReference type="NCBI Taxonomy" id="1076935"/>
    <lineage>
        <taxon>Eukaryota</taxon>
        <taxon>Fungi</taxon>
        <taxon>Dikarya</taxon>
        <taxon>Ascomycota</taxon>
        <taxon>Pezizomycotina</taxon>
        <taxon>Pezizomycetes</taxon>
        <taxon>Pezizales</taxon>
        <taxon>Pyronemataceae</taxon>
        <taxon>Pyronema</taxon>
    </lineage>
</organism>
<dbReference type="EMBL" id="HF935907">
    <property type="protein sequence ID" value="CCX32872.1"/>
    <property type="molecule type" value="Genomic_DNA"/>
</dbReference>
<sequence>MEVDYSTNTVAVNSVDVYILYTLAPMAPMVPMRYGRTLAPWLAVTLINPSLLTKTSQP</sequence>
<protein>
    <submittedName>
        <fullName evidence="1">Uncharacterized protein</fullName>
    </submittedName>
</protein>
<proteinExistence type="predicted"/>
<evidence type="ECO:0000313" key="1">
    <source>
        <dbReference type="EMBL" id="CCX32872.1"/>
    </source>
</evidence>
<accession>U4LMS4</accession>
<gene>
    <name evidence="1" type="ORF">PCON_13723</name>
</gene>
<evidence type="ECO:0000313" key="2">
    <source>
        <dbReference type="Proteomes" id="UP000018144"/>
    </source>
</evidence>